<dbReference type="GO" id="GO:0072557">
    <property type="term" value="C:IPAF inflammasome complex"/>
    <property type="evidence" value="ECO:0007669"/>
    <property type="project" value="TreeGrafter"/>
</dbReference>
<dbReference type="InterPro" id="IPR002138">
    <property type="entry name" value="Pept_C14_p10"/>
</dbReference>
<dbReference type="CDD" id="cd00032">
    <property type="entry name" value="CASc"/>
    <property type="match status" value="1"/>
</dbReference>
<evidence type="ECO:0000256" key="4">
    <source>
        <dbReference type="ARBA" id="ARBA00022807"/>
    </source>
</evidence>
<dbReference type="GO" id="GO:0050727">
    <property type="term" value="P:regulation of inflammatory response"/>
    <property type="evidence" value="ECO:0007669"/>
    <property type="project" value="TreeGrafter"/>
</dbReference>
<keyword evidence="2" id="KW-0645">Protease</keyword>
<dbReference type="FunFam" id="3.40.50.1460:FF:000017">
    <property type="entry name" value="Caspase-12"/>
    <property type="match status" value="1"/>
</dbReference>
<evidence type="ECO:0000256" key="5">
    <source>
        <dbReference type="ARBA" id="ARBA00023145"/>
    </source>
</evidence>
<dbReference type="Gene3D" id="3.40.50.1460">
    <property type="match status" value="2"/>
</dbReference>
<dbReference type="PROSITE" id="PS50207">
    <property type="entry name" value="CASPASE_P10"/>
    <property type="match status" value="1"/>
</dbReference>
<dbReference type="InterPro" id="IPR015917">
    <property type="entry name" value="Pept_C14A"/>
</dbReference>
<dbReference type="InterPro" id="IPR016129">
    <property type="entry name" value="Caspase_his_AS"/>
</dbReference>
<dbReference type="InterPro" id="IPR001309">
    <property type="entry name" value="Pept_C14_p20"/>
</dbReference>
<comment type="similarity">
    <text evidence="1 6">Belongs to the peptidase C14A family.</text>
</comment>
<reference evidence="9" key="1">
    <citation type="submission" date="2025-08" db="UniProtKB">
        <authorList>
            <consortium name="Ensembl"/>
        </authorList>
    </citation>
    <scope>IDENTIFICATION</scope>
</reference>
<dbReference type="SUPFAM" id="SSF52129">
    <property type="entry name" value="Caspase-like"/>
    <property type="match status" value="1"/>
</dbReference>
<reference evidence="9" key="2">
    <citation type="submission" date="2025-09" db="UniProtKB">
        <authorList>
            <consortium name="Ensembl"/>
        </authorList>
    </citation>
    <scope>IDENTIFICATION</scope>
</reference>
<dbReference type="GO" id="GO:0006508">
    <property type="term" value="P:proteolysis"/>
    <property type="evidence" value="ECO:0007669"/>
    <property type="project" value="UniProtKB-KW"/>
</dbReference>
<organism evidence="9 10">
    <name type="scientific">Prolemur simus</name>
    <name type="common">Greater bamboo lemur</name>
    <name type="synonym">Hapalemur simus</name>
    <dbReference type="NCBI Taxonomy" id="1328070"/>
    <lineage>
        <taxon>Eukaryota</taxon>
        <taxon>Metazoa</taxon>
        <taxon>Chordata</taxon>
        <taxon>Craniata</taxon>
        <taxon>Vertebrata</taxon>
        <taxon>Euteleostomi</taxon>
        <taxon>Mammalia</taxon>
        <taxon>Eutheria</taxon>
        <taxon>Euarchontoglires</taxon>
        <taxon>Primates</taxon>
        <taxon>Strepsirrhini</taxon>
        <taxon>Lemuriformes</taxon>
        <taxon>Lemuridae</taxon>
        <taxon>Prolemur</taxon>
    </lineage>
</organism>
<evidence type="ECO:0000313" key="9">
    <source>
        <dbReference type="Ensembl" id="ENSPSMP00000008106.1"/>
    </source>
</evidence>
<accession>A0A8C9DGL3</accession>
<evidence type="ECO:0000256" key="2">
    <source>
        <dbReference type="ARBA" id="ARBA00022670"/>
    </source>
</evidence>
<evidence type="ECO:0000256" key="3">
    <source>
        <dbReference type="ARBA" id="ARBA00022801"/>
    </source>
</evidence>
<feature type="domain" description="Caspase family p20" evidence="8">
    <location>
        <begin position="48"/>
        <end position="176"/>
    </location>
</feature>
<keyword evidence="3" id="KW-0378">Hydrolase</keyword>
<dbReference type="PANTHER" id="PTHR47901">
    <property type="entry name" value="CASPASE RECRUITMENT DOMAIN-CONTAINING PROTEIN 18"/>
    <property type="match status" value="1"/>
</dbReference>
<dbReference type="InterPro" id="IPR029030">
    <property type="entry name" value="Caspase-like_dom_sf"/>
</dbReference>
<protein>
    <submittedName>
        <fullName evidence="9">Caspase 1</fullName>
    </submittedName>
</protein>
<keyword evidence="10" id="KW-1185">Reference proteome</keyword>
<dbReference type="Proteomes" id="UP000694414">
    <property type="component" value="Unplaced"/>
</dbReference>
<dbReference type="GO" id="GO:0089720">
    <property type="term" value="F:caspase binding"/>
    <property type="evidence" value="ECO:0007669"/>
    <property type="project" value="TreeGrafter"/>
</dbReference>
<dbReference type="AlphaFoldDB" id="A0A8C9DGL3"/>
<dbReference type="PROSITE" id="PS01121">
    <property type="entry name" value="CASPASE_HIS"/>
    <property type="match status" value="1"/>
</dbReference>
<dbReference type="Ensembl" id="ENSPSMT00000009551.1">
    <property type="protein sequence ID" value="ENSPSMP00000008106.1"/>
    <property type="gene ID" value="ENSPSMG00000005998.1"/>
</dbReference>
<dbReference type="InterPro" id="IPR011600">
    <property type="entry name" value="Pept_C14_caspase"/>
</dbReference>
<evidence type="ECO:0000259" key="7">
    <source>
        <dbReference type="PROSITE" id="PS50207"/>
    </source>
</evidence>
<dbReference type="PROSITE" id="PS50208">
    <property type="entry name" value="CASPASE_P20"/>
    <property type="match status" value="1"/>
</dbReference>
<evidence type="ECO:0000259" key="8">
    <source>
        <dbReference type="PROSITE" id="PS50208"/>
    </source>
</evidence>
<dbReference type="GO" id="GO:0072559">
    <property type="term" value="C:NLRP3 inflammasome complex"/>
    <property type="evidence" value="ECO:0007669"/>
    <property type="project" value="TreeGrafter"/>
</dbReference>
<dbReference type="PROSITE" id="PS01122">
    <property type="entry name" value="CASPASE_CYS"/>
    <property type="match status" value="1"/>
</dbReference>
<sequence>PQPVQDNPAMLTSSALGGSLKLCPLETARRIWDEQSAEIYPIMEKSNRTRLALIICNIEFDNLPRRAGADVDIRDMKKLLEDLGYSVDVKKNLTASDMTAELRAFAARPEHRTSDSTFLVFMSHGIQKGICGKRYSEQDPDVLEINEIFRMLNTCNCPNLTNKPKVIIIQACRGDNVSWRHPTWGSLFIIKLIENFQKHAWYYHLVEIFRKVQLSFDLPDGRAQMPTTERVTLTRLFYLFPGH</sequence>
<dbReference type="GO" id="GO:0006915">
    <property type="term" value="P:apoptotic process"/>
    <property type="evidence" value="ECO:0007669"/>
    <property type="project" value="UniProtKB-ARBA"/>
</dbReference>
<dbReference type="SMART" id="SM00115">
    <property type="entry name" value="CASc"/>
    <property type="match status" value="1"/>
</dbReference>
<feature type="domain" description="Caspase family p10" evidence="7">
    <location>
        <begin position="156"/>
        <end position="241"/>
    </location>
</feature>
<dbReference type="PRINTS" id="PR00376">
    <property type="entry name" value="IL1BCENZYME"/>
</dbReference>
<dbReference type="PANTHER" id="PTHR47901:SF3">
    <property type="entry name" value="CASPASE-1"/>
    <property type="match status" value="1"/>
</dbReference>
<evidence type="ECO:0000313" key="10">
    <source>
        <dbReference type="Proteomes" id="UP000694414"/>
    </source>
</evidence>
<proteinExistence type="inferred from homology"/>
<dbReference type="GeneTree" id="ENSGT00940000159114"/>
<evidence type="ECO:0000256" key="1">
    <source>
        <dbReference type="ARBA" id="ARBA00010134"/>
    </source>
</evidence>
<keyword evidence="5" id="KW-0865">Zymogen</keyword>
<name>A0A8C9DGL3_PROSS</name>
<dbReference type="InterPro" id="IPR033139">
    <property type="entry name" value="Caspase_cys_AS"/>
</dbReference>
<evidence type="ECO:0000256" key="6">
    <source>
        <dbReference type="RuleBase" id="RU003971"/>
    </source>
</evidence>
<dbReference type="GO" id="GO:0097169">
    <property type="term" value="C:AIM2 inflammasome complex"/>
    <property type="evidence" value="ECO:0007669"/>
    <property type="project" value="TreeGrafter"/>
</dbReference>
<dbReference type="GO" id="GO:0004197">
    <property type="term" value="F:cysteine-type endopeptidase activity"/>
    <property type="evidence" value="ECO:0007669"/>
    <property type="project" value="InterPro"/>
</dbReference>
<dbReference type="Pfam" id="PF00656">
    <property type="entry name" value="Peptidase_C14"/>
    <property type="match status" value="1"/>
</dbReference>
<keyword evidence="4" id="KW-0788">Thiol protease</keyword>
<dbReference type="InterPro" id="IPR002398">
    <property type="entry name" value="Pept_C14"/>
</dbReference>
<dbReference type="GO" id="GO:0051604">
    <property type="term" value="P:protein maturation"/>
    <property type="evidence" value="ECO:0007669"/>
    <property type="project" value="UniProtKB-ARBA"/>
</dbReference>